<protein>
    <submittedName>
        <fullName evidence="1">Uncharacterized protein</fullName>
    </submittedName>
</protein>
<dbReference type="Proteomes" id="UP001055453">
    <property type="component" value="Chromosome"/>
</dbReference>
<dbReference type="EMBL" id="AP025732">
    <property type="protein sequence ID" value="BDI15366.1"/>
    <property type="molecule type" value="Genomic_DNA"/>
</dbReference>
<reference evidence="1" key="1">
    <citation type="submission" date="2022-04" db="EMBL/GenBank/DDBJ databases">
        <title>Complete genome sequence of a cyanobacterium, Nostoc sp. SO-36, isolated in Antarctica.</title>
        <authorList>
            <person name="Kanesaki Y."/>
            <person name="Effendi D."/>
            <person name="Sakamoto T."/>
            <person name="Ohtani S."/>
            <person name="Awai K."/>
        </authorList>
    </citation>
    <scope>NUCLEOTIDE SEQUENCE</scope>
    <source>
        <strain evidence="1">SO-36</strain>
    </source>
</reference>
<evidence type="ECO:0000313" key="1">
    <source>
        <dbReference type="EMBL" id="BDI15366.1"/>
    </source>
</evidence>
<accession>A0ABM7YXJ1</accession>
<evidence type="ECO:0000313" key="2">
    <source>
        <dbReference type="Proteomes" id="UP001055453"/>
    </source>
</evidence>
<proteinExistence type="predicted"/>
<name>A0ABM7YXJ1_NOSCO</name>
<gene>
    <name evidence="1" type="ORF">ANSO36C_11680</name>
</gene>
<keyword evidence="2" id="KW-1185">Reference proteome</keyword>
<organism evidence="1 2">
    <name type="scientific">Nostoc cf. commune SO-36</name>
    <dbReference type="NCBI Taxonomy" id="449208"/>
    <lineage>
        <taxon>Bacteria</taxon>
        <taxon>Bacillati</taxon>
        <taxon>Cyanobacteriota</taxon>
        <taxon>Cyanophyceae</taxon>
        <taxon>Nostocales</taxon>
        <taxon>Nostocaceae</taxon>
        <taxon>Nostoc</taxon>
    </lineage>
</organism>
<sequence>MNELVREYSTQGLSILYTSTDENCRGNPYQITAKASTTQRLANWVVHSDFMLKLFDLLLIF</sequence>